<name>A0AAV9ZF67_9AGAR</name>
<accession>A0AAV9ZF67</accession>
<reference evidence="2 3" key="1">
    <citation type="journal article" date="2024" name="J Genomics">
        <title>Draft genome sequencing and assembly of Favolaschia claudopus CIRM-BRFM 2984 isolated from oak limbs.</title>
        <authorList>
            <person name="Navarro D."/>
            <person name="Drula E."/>
            <person name="Chaduli D."/>
            <person name="Cazenave R."/>
            <person name="Ahrendt S."/>
            <person name="Wang J."/>
            <person name="Lipzen A."/>
            <person name="Daum C."/>
            <person name="Barry K."/>
            <person name="Grigoriev I.V."/>
            <person name="Favel A."/>
            <person name="Rosso M.N."/>
            <person name="Martin F."/>
        </authorList>
    </citation>
    <scope>NUCLEOTIDE SEQUENCE [LARGE SCALE GENOMIC DNA]</scope>
    <source>
        <strain evidence="2 3">CIRM-BRFM 2984</strain>
    </source>
</reference>
<evidence type="ECO:0000256" key="1">
    <source>
        <dbReference type="SAM" id="MobiDB-lite"/>
    </source>
</evidence>
<dbReference type="AlphaFoldDB" id="A0AAV9ZF67"/>
<feature type="compositionally biased region" description="Low complexity" evidence="1">
    <location>
        <begin position="156"/>
        <end position="170"/>
    </location>
</feature>
<dbReference type="EMBL" id="JAWWNJ010000157">
    <property type="protein sequence ID" value="KAK6980662.1"/>
    <property type="molecule type" value="Genomic_DNA"/>
</dbReference>
<feature type="compositionally biased region" description="Polar residues" evidence="1">
    <location>
        <begin position="125"/>
        <end position="143"/>
    </location>
</feature>
<gene>
    <name evidence="2" type="ORF">R3P38DRAFT_3235271</name>
</gene>
<feature type="region of interest" description="Disordered" evidence="1">
    <location>
        <begin position="102"/>
        <end position="187"/>
    </location>
</feature>
<keyword evidence="3" id="KW-1185">Reference proteome</keyword>
<feature type="compositionally biased region" description="Low complexity" evidence="1">
    <location>
        <begin position="111"/>
        <end position="124"/>
    </location>
</feature>
<comment type="caution">
    <text evidence="2">The sequence shown here is derived from an EMBL/GenBank/DDBJ whole genome shotgun (WGS) entry which is preliminary data.</text>
</comment>
<dbReference type="Proteomes" id="UP001362999">
    <property type="component" value="Unassembled WGS sequence"/>
</dbReference>
<sequence>MTRYKPRMEGRTASATEPDNCVGAFVTDVREAQLLHTAGLPYWLMRPTWCFKSDNILSIVKLLDPSSALEMEADPHSPQIDAPSTVAAKLAALATITTARPWYRDPFDGPASESAGSSVGASSATQKGESSRSQRGTDSSRQIPNDPKPKRAHPYSSPTSKPTSTSKAATNVKSGRDKFARLDRPEMPSSIPAWEDALVAVDRTRPVSPHNFKDSRYLFPEPALLASAEDSMARQVALHHYTIIEPVLLYRLGISDDPHTPLSSQQWRDVLFGKVWPQDAKGSKSAQRANFIDEILGPAMRACGLSQLHDFPVKRESLVPFALSRAKEIIWKVAELEFRFEFVSLDRRASTLSRPQECAKCFPGGFLMGVPLTAGKEGLAAATPEERYPFVCAMARLMRDWLPRPPSIIFHADPRRELTTQEQRDLERAVAAHYCQTFYESFGRAAVIPMRLEHELGD</sequence>
<organism evidence="2 3">
    <name type="scientific">Favolaschia claudopus</name>
    <dbReference type="NCBI Taxonomy" id="2862362"/>
    <lineage>
        <taxon>Eukaryota</taxon>
        <taxon>Fungi</taxon>
        <taxon>Dikarya</taxon>
        <taxon>Basidiomycota</taxon>
        <taxon>Agaricomycotina</taxon>
        <taxon>Agaricomycetes</taxon>
        <taxon>Agaricomycetidae</taxon>
        <taxon>Agaricales</taxon>
        <taxon>Marasmiineae</taxon>
        <taxon>Mycenaceae</taxon>
        <taxon>Favolaschia</taxon>
    </lineage>
</organism>
<proteinExistence type="predicted"/>
<evidence type="ECO:0000313" key="3">
    <source>
        <dbReference type="Proteomes" id="UP001362999"/>
    </source>
</evidence>
<protein>
    <submittedName>
        <fullName evidence="2">Uncharacterized protein</fullName>
    </submittedName>
</protein>
<feature type="compositionally biased region" description="Basic and acidic residues" evidence="1">
    <location>
        <begin position="174"/>
        <end position="186"/>
    </location>
</feature>
<evidence type="ECO:0000313" key="2">
    <source>
        <dbReference type="EMBL" id="KAK6980662.1"/>
    </source>
</evidence>